<comment type="similarity">
    <text evidence="2 7 8">Belongs to the dihydrofolate reductase family.</text>
</comment>
<evidence type="ECO:0000313" key="11">
    <source>
        <dbReference type="EMBL" id="MDQ0160682.1"/>
    </source>
</evidence>
<dbReference type="Gene3D" id="3.40.430.10">
    <property type="entry name" value="Dihydrofolate Reductase, subunit A"/>
    <property type="match status" value="1"/>
</dbReference>
<dbReference type="PANTHER" id="PTHR48069:SF3">
    <property type="entry name" value="DIHYDROFOLATE REDUCTASE"/>
    <property type="match status" value="1"/>
</dbReference>
<protein>
    <recommendedName>
        <fullName evidence="3 7">Dihydrofolate reductase</fullName>
        <ecNumber evidence="3 7">1.5.1.3</ecNumber>
    </recommendedName>
</protein>
<keyword evidence="4 7" id="KW-0554">One-carbon metabolism</keyword>
<accession>A0ABT9VIH5</accession>
<evidence type="ECO:0000256" key="6">
    <source>
        <dbReference type="ARBA" id="ARBA00023002"/>
    </source>
</evidence>
<keyword evidence="12" id="KW-1185">Reference proteome</keyword>
<evidence type="ECO:0000256" key="4">
    <source>
        <dbReference type="ARBA" id="ARBA00022563"/>
    </source>
</evidence>
<dbReference type="SUPFAM" id="SSF53597">
    <property type="entry name" value="Dihydrofolate reductase-like"/>
    <property type="match status" value="1"/>
</dbReference>
<evidence type="ECO:0000259" key="10">
    <source>
        <dbReference type="PROSITE" id="PS51330"/>
    </source>
</evidence>
<evidence type="ECO:0000313" key="12">
    <source>
        <dbReference type="Proteomes" id="UP001224359"/>
    </source>
</evidence>
<dbReference type="Pfam" id="PF00186">
    <property type="entry name" value="DHFR_1"/>
    <property type="match status" value="1"/>
</dbReference>
<keyword evidence="6 7" id="KW-0560">Oxidoreductase</keyword>
<comment type="function">
    <text evidence="7">Key enzyme in folate metabolism. Catalyzes an essential reaction for de novo glycine and purine synthesis, and for DNA precursor synthesis.</text>
</comment>
<proteinExistence type="inferred from homology"/>
<comment type="caution">
    <text evidence="11">The sequence shown here is derived from an EMBL/GenBank/DDBJ whole genome shotgun (WGS) entry which is preliminary data.</text>
</comment>
<evidence type="ECO:0000256" key="2">
    <source>
        <dbReference type="ARBA" id="ARBA00009539"/>
    </source>
</evidence>
<name>A0ABT9VIH5_9BACI</name>
<dbReference type="InterPro" id="IPR012259">
    <property type="entry name" value="DHFR"/>
</dbReference>
<dbReference type="InterPro" id="IPR017925">
    <property type="entry name" value="DHFR_CS"/>
</dbReference>
<reference evidence="11 12" key="1">
    <citation type="submission" date="2023-07" db="EMBL/GenBank/DDBJ databases">
        <title>Genomic Encyclopedia of Type Strains, Phase IV (KMG-IV): sequencing the most valuable type-strain genomes for metagenomic binning, comparative biology and taxonomic classification.</title>
        <authorList>
            <person name="Goeker M."/>
        </authorList>
    </citation>
    <scope>NUCLEOTIDE SEQUENCE [LARGE SCALE GENOMIC DNA]</scope>
    <source>
        <strain evidence="11 12">DSM 16460</strain>
    </source>
</reference>
<dbReference type="Proteomes" id="UP001224359">
    <property type="component" value="Unassembled WGS sequence"/>
</dbReference>
<feature type="domain" description="DHFR" evidence="10">
    <location>
        <begin position="2"/>
        <end position="160"/>
    </location>
</feature>
<comment type="catalytic activity">
    <reaction evidence="7">
        <text>(6S)-5,6,7,8-tetrahydrofolate + NADP(+) = 7,8-dihydrofolate + NADPH + H(+)</text>
        <dbReference type="Rhea" id="RHEA:15009"/>
        <dbReference type="ChEBI" id="CHEBI:15378"/>
        <dbReference type="ChEBI" id="CHEBI:57451"/>
        <dbReference type="ChEBI" id="CHEBI:57453"/>
        <dbReference type="ChEBI" id="CHEBI:57783"/>
        <dbReference type="ChEBI" id="CHEBI:58349"/>
        <dbReference type="EC" id="1.5.1.3"/>
    </reaction>
</comment>
<dbReference type="InterPro" id="IPR024072">
    <property type="entry name" value="DHFR-like_dom_sf"/>
</dbReference>
<evidence type="ECO:0000256" key="5">
    <source>
        <dbReference type="ARBA" id="ARBA00022857"/>
    </source>
</evidence>
<evidence type="ECO:0000256" key="8">
    <source>
        <dbReference type="RuleBase" id="RU004474"/>
    </source>
</evidence>
<evidence type="ECO:0000256" key="3">
    <source>
        <dbReference type="ARBA" id="ARBA00012856"/>
    </source>
</evidence>
<keyword evidence="5 7" id="KW-0521">NADP</keyword>
<organism evidence="11 12">
    <name type="scientific">Alkalibacillus salilacus</name>
    <dbReference type="NCBI Taxonomy" id="284582"/>
    <lineage>
        <taxon>Bacteria</taxon>
        <taxon>Bacillati</taxon>
        <taxon>Bacillota</taxon>
        <taxon>Bacilli</taxon>
        <taxon>Bacillales</taxon>
        <taxon>Bacillaceae</taxon>
        <taxon>Alkalibacillus</taxon>
    </lineage>
</organism>
<feature type="region of interest" description="Disordered" evidence="9">
    <location>
        <begin position="142"/>
        <end position="161"/>
    </location>
</feature>
<dbReference type="PANTHER" id="PTHR48069">
    <property type="entry name" value="DIHYDROFOLATE REDUCTASE"/>
    <property type="match status" value="1"/>
</dbReference>
<dbReference type="EC" id="1.5.1.3" evidence="3 7"/>
<evidence type="ECO:0000256" key="1">
    <source>
        <dbReference type="ARBA" id="ARBA00004903"/>
    </source>
</evidence>
<evidence type="ECO:0000256" key="9">
    <source>
        <dbReference type="SAM" id="MobiDB-lite"/>
    </source>
</evidence>
<dbReference type="GO" id="GO:0004146">
    <property type="term" value="F:dihydrofolate reductase activity"/>
    <property type="evidence" value="ECO:0007669"/>
    <property type="project" value="UniProtKB-EC"/>
</dbReference>
<sequence length="161" mass="18737">MTYSLIVAMDENHVIGLNQTMPWHLPNDLKYFKSVTSQSTIVMGRRTFESIGRPLPKRHNIILTRQKDFNPEGCTVIHSWEELQEVVSSNEHVFIIGGAVLFAEALSFADYMYITHIHSTFDGDTYFPEIDWSKWELVERTEGETDENNQHAHTFSVYKRQ</sequence>
<comment type="pathway">
    <text evidence="1 7">Cofactor biosynthesis; tetrahydrofolate biosynthesis; 5,6,7,8-tetrahydrofolate from 7,8-dihydrofolate: step 1/1.</text>
</comment>
<dbReference type="EMBL" id="JAUSTQ010000016">
    <property type="protein sequence ID" value="MDQ0160682.1"/>
    <property type="molecule type" value="Genomic_DNA"/>
</dbReference>
<evidence type="ECO:0000256" key="7">
    <source>
        <dbReference type="PIRNR" id="PIRNR000194"/>
    </source>
</evidence>
<dbReference type="InterPro" id="IPR001796">
    <property type="entry name" value="DHFR_dom"/>
</dbReference>
<dbReference type="PIRSF" id="PIRSF000194">
    <property type="entry name" value="DHFR"/>
    <property type="match status" value="1"/>
</dbReference>
<dbReference type="PRINTS" id="PR00070">
    <property type="entry name" value="DHFR"/>
</dbReference>
<dbReference type="RefSeq" id="WP_306978102.1">
    <property type="nucleotide sequence ID" value="NZ_JAUSTQ010000016.1"/>
</dbReference>
<dbReference type="PROSITE" id="PS51330">
    <property type="entry name" value="DHFR_2"/>
    <property type="match status" value="1"/>
</dbReference>
<dbReference type="PROSITE" id="PS00075">
    <property type="entry name" value="DHFR_1"/>
    <property type="match status" value="1"/>
</dbReference>
<dbReference type="CDD" id="cd00209">
    <property type="entry name" value="DHFR"/>
    <property type="match status" value="1"/>
</dbReference>
<gene>
    <name evidence="11" type="ORF">J2S77_002688</name>
</gene>